<evidence type="ECO:0000256" key="5">
    <source>
        <dbReference type="SAM" id="MobiDB-lite"/>
    </source>
</evidence>
<accession>A0A831K382</accession>
<dbReference type="GO" id="GO:0043165">
    <property type="term" value="P:Gram-negative-bacterium-type cell outer membrane assembly"/>
    <property type="evidence" value="ECO:0007669"/>
    <property type="project" value="UniProtKB-UniRule"/>
</dbReference>
<protein>
    <recommendedName>
        <fullName evidence="4">Outer membrane protein assembly factor BamE</fullName>
    </recommendedName>
</protein>
<dbReference type="InterPro" id="IPR026592">
    <property type="entry name" value="BamE"/>
</dbReference>
<keyword evidence="4" id="KW-0449">Lipoprotein</keyword>
<feature type="domain" description="Outer membrane protein assembly factor BamE" evidence="7">
    <location>
        <begin position="52"/>
        <end position="119"/>
    </location>
</feature>
<reference evidence="8" key="1">
    <citation type="journal article" date="2020" name="mSystems">
        <title>Genome- and Community-Level Interaction Insights into Carbon Utilization and Element Cycling Functions of Hydrothermarchaeota in Hydrothermal Sediment.</title>
        <authorList>
            <person name="Zhou Z."/>
            <person name="Liu Y."/>
            <person name="Xu W."/>
            <person name="Pan J."/>
            <person name="Luo Z.H."/>
            <person name="Li M."/>
        </authorList>
    </citation>
    <scope>NUCLEOTIDE SEQUENCE [LARGE SCALE GENOMIC DNA]</scope>
    <source>
        <strain evidence="8">HyVt-26</strain>
    </source>
</reference>
<dbReference type="InterPro" id="IPR007450">
    <property type="entry name" value="BamE_dom"/>
</dbReference>
<dbReference type="PANTHER" id="PTHR37482:SF1">
    <property type="entry name" value="OUTER MEMBRANE PROTEIN ASSEMBLY FACTOR BAME"/>
    <property type="match status" value="1"/>
</dbReference>
<dbReference type="AlphaFoldDB" id="A0A831K382"/>
<feature type="region of interest" description="Disordered" evidence="5">
    <location>
        <begin position="166"/>
        <end position="197"/>
    </location>
</feature>
<comment type="function">
    <text evidence="4">Part of the outer membrane protein assembly complex, which is involved in assembly and insertion of beta-barrel proteins into the outer membrane.</text>
</comment>
<evidence type="ECO:0000256" key="6">
    <source>
        <dbReference type="SAM" id="SignalP"/>
    </source>
</evidence>
<comment type="similarity">
    <text evidence="4">Belongs to the BamE family.</text>
</comment>
<keyword evidence="2 4" id="KW-0472">Membrane</keyword>
<keyword evidence="4" id="KW-0564">Palmitate</keyword>
<dbReference type="PANTHER" id="PTHR37482">
    <property type="entry name" value="OUTER MEMBRANE PROTEIN ASSEMBLY FACTOR BAME"/>
    <property type="match status" value="1"/>
</dbReference>
<evidence type="ECO:0000256" key="3">
    <source>
        <dbReference type="ARBA" id="ARBA00023237"/>
    </source>
</evidence>
<dbReference type="InterPro" id="IPR037873">
    <property type="entry name" value="BamE-like"/>
</dbReference>
<evidence type="ECO:0000256" key="4">
    <source>
        <dbReference type="HAMAP-Rule" id="MF_00925"/>
    </source>
</evidence>
<comment type="subcellular location">
    <subcellularLocation>
        <location evidence="4">Cell outer membrane</location>
        <topology evidence="4">Lipid-anchor</topology>
    </subcellularLocation>
</comment>
<sequence length="197" mass="22338">MRKLLISVALSASLSACSSVDIDKDTWDLFGNTIPKSLEKLPFIHRPQIIQGNYIAQDNVNQLRPGMHKKQVQLIMGTALIQDVFHDNRWDYYYGMGIGHIELEKRLTLYFENDRLIRIAGDYQPLPPIRGEGAVKDPKTIITVPDWQPSDKTLFEEAMSMAGLSREETGVEEQAIEADAREETAPETNNAEPLFQH</sequence>
<dbReference type="GO" id="GO:1990063">
    <property type="term" value="C:Bam protein complex"/>
    <property type="evidence" value="ECO:0007669"/>
    <property type="project" value="TreeGrafter"/>
</dbReference>
<keyword evidence="1 4" id="KW-0732">Signal</keyword>
<evidence type="ECO:0000256" key="2">
    <source>
        <dbReference type="ARBA" id="ARBA00023136"/>
    </source>
</evidence>
<dbReference type="EMBL" id="DRCV01000132">
    <property type="protein sequence ID" value="HDK37966.1"/>
    <property type="molecule type" value="Genomic_DNA"/>
</dbReference>
<proteinExistence type="inferred from homology"/>
<dbReference type="HAMAP" id="MF_00925">
    <property type="entry name" value="OM_assembly_BamE"/>
    <property type="match status" value="1"/>
</dbReference>
<dbReference type="PROSITE" id="PS51257">
    <property type="entry name" value="PROKAR_LIPOPROTEIN"/>
    <property type="match status" value="1"/>
</dbReference>
<dbReference type="Gene3D" id="3.30.1450.10">
    <property type="match status" value="1"/>
</dbReference>
<feature type="chain" id="PRO_5033169198" description="Outer membrane protein assembly factor BamE" evidence="6">
    <location>
        <begin position="19"/>
        <end position="197"/>
    </location>
</feature>
<dbReference type="GO" id="GO:0030674">
    <property type="term" value="F:protein-macromolecule adaptor activity"/>
    <property type="evidence" value="ECO:0007669"/>
    <property type="project" value="TreeGrafter"/>
</dbReference>
<evidence type="ECO:0000313" key="8">
    <source>
        <dbReference type="EMBL" id="HDK37966.1"/>
    </source>
</evidence>
<dbReference type="Pfam" id="PF04355">
    <property type="entry name" value="BamE"/>
    <property type="match status" value="1"/>
</dbReference>
<comment type="subunit">
    <text evidence="4">Part of the Bam complex.</text>
</comment>
<name>A0A831K382_9GAMM</name>
<gene>
    <name evidence="4" type="primary">bamE</name>
    <name evidence="8" type="ORF">ENG92_03005</name>
</gene>
<keyword evidence="3 4" id="KW-0998">Cell outer membrane</keyword>
<feature type="signal peptide" evidence="6">
    <location>
        <begin position="1"/>
        <end position="18"/>
    </location>
</feature>
<comment type="caution">
    <text evidence="8">The sequence shown here is derived from an EMBL/GenBank/DDBJ whole genome shotgun (WGS) entry which is preliminary data.</text>
</comment>
<dbReference type="GO" id="GO:0051205">
    <property type="term" value="P:protein insertion into membrane"/>
    <property type="evidence" value="ECO:0007669"/>
    <property type="project" value="UniProtKB-UniRule"/>
</dbReference>
<evidence type="ECO:0000256" key="1">
    <source>
        <dbReference type="ARBA" id="ARBA00022729"/>
    </source>
</evidence>
<evidence type="ECO:0000259" key="7">
    <source>
        <dbReference type="Pfam" id="PF04355"/>
    </source>
</evidence>
<organism evidence="8">
    <name type="scientific">Thiolapillus brandeum</name>
    <dbReference type="NCBI Taxonomy" id="1076588"/>
    <lineage>
        <taxon>Bacteria</taxon>
        <taxon>Pseudomonadati</taxon>
        <taxon>Pseudomonadota</taxon>
        <taxon>Gammaproteobacteria</taxon>
        <taxon>Chromatiales</taxon>
        <taxon>Sedimenticolaceae</taxon>
        <taxon>Thiolapillus</taxon>
    </lineage>
</organism>
<dbReference type="Proteomes" id="UP000885822">
    <property type="component" value="Unassembled WGS sequence"/>
</dbReference>